<dbReference type="InterPro" id="IPR050361">
    <property type="entry name" value="MPP/UQCRC_Complex"/>
</dbReference>
<dbReference type="Pfam" id="PF05193">
    <property type="entry name" value="Peptidase_M16_C"/>
    <property type="match status" value="1"/>
</dbReference>
<dbReference type="InterPro" id="IPR011249">
    <property type="entry name" value="Metalloenz_LuxS/M16"/>
</dbReference>
<protein>
    <submittedName>
        <fullName evidence="5">Zinc protease</fullName>
    </submittedName>
</protein>
<name>A0ABY0IM07_9RHOO</name>
<dbReference type="PANTHER" id="PTHR11851:SF49">
    <property type="entry name" value="MITOCHONDRIAL-PROCESSING PEPTIDASE SUBUNIT ALPHA"/>
    <property type="match status" value="1"/>
</dbReference>
<feature type="domain" description="Peptidase M16 N-terminal" evidence="3">
    <location>
        <begin position="35"/>
        <end position="181"/>
    </location>
</feature>
<feature type="signal peptide" evidence="2">
    <location>
        <begin position="1"/>
        <end position="23"/>
    </location>
</feature>
<dbReference type="Proteomes" id="UP000292136">
    <property type="component" value="Unassembled WGS sequence"/>
</dbReference>
<evidence type="ECO:0000256" key="1">
    <source>
        <dbReference type="ARBA" id="ARBA00007261"/>
    </source>
</evidence>
<dbReference type="GO" id="GO:0008233">
    <property type="term" value="F:peptidase activity"/>
    <property type="evidence" value="ECO:0007669"/>
    <property type="project" value="UniProtKB-KW"/>
</dbReference>
<keyword evidence="5" id="KW-0645">Protease</keyword>
<dbReference type="Pfam" id="PF00675">
    <property type="entry name" value="Peptidase_M16"/>
    <property type="match status" value="1"/>
</dbReference>
<dbReference type="RefSeq" id="WP_130459495.1">
    <property type="nucleotide sequence ID" value="NZ_SHKM01000002.1"/>
</dbReference>
<evidence type="ECO:0000313" key="6">
    <source>
        <dbReference type="Proteomes" id="UP000292136"/>
    </source>
</evidence>
<keyword evidence="6" id="KW-1185">Reference proteome</keyword>
<dbReference type="InterPro" id="IPR011765">
    <property type="entry name" value="Pept_M16_N"/>
</dbReference>
<dbReference type="Gene3D" id="3.30.830.10">
    <property type="entry name" value="Metalloenzyme, LuxS/M16 peptidase-like"/>
    <property type="match status" value="2"/>
</dbReference>
<comment type="caution">
    <text evidence="5">The sequence shown here is derived from an EMBL/GenBank/DDBJ whole genome shotgun (WGS) entry which is preliminary data.</text>
</comment>
<dbReference type="PANTHER" id="PTHR11851">
    <property type="entry name" value="METALLOPROTEASE"/>
    <property type="match status" value="1"/>
</dbReference>
<comment type="similarity">
    <text evidence="1">Belongs to the peptidase M16 family.</text>
</comment>
<dbReference type="InterPro" id="IPR007863">
    <property type="entry name" value="Peptidase_M16_C"/>
</dbReference>
<sequence>MIPRKSRLLALLLGLLPIGAVLANPYETTLKNGLKVIVKEDRRAPTAVHMVWYKVGSMDEVDGTSGVAHALEHMMFKGTPKVGPGEFNKRVAAAGGRDNAFTNYDYTAYFQQIPKQKLPEMMALEADRMGHLTLDPKEFAKEIQVIMEERRMRTDDNPQSLLFEALNAVAYSAHPYRRPVIGWMADLEQMTAADLRHWYQQWYVPNNATLVVVGDVDHEAVFRQAEKTYGQLKPRALPARKPIAEAPQKGIRRVTVKGPAELPQVLLAWKAPTLRDVNKDSDPYALEMLGAVLDGHDGARLTQHLVKDQRLAQSVGSGYDNSSRGPSLFLMLGTPAEGHTPAELEAALKAEVARIAADGVSEEELKRARAQLVASQVYKRDSMFAQAMEIGQMEIVGLSYKSVERMIEKLQAVTAADVQRVAKQYFSDDSLTVGLLEPQPLADAPRRRAPAGVRH</sequence>
<evidence type="ECO:0000259" key="4">
    <source>
        <dbReference type="Pfam" id="PF05193"/>
    </source>
</evidence>
<dbReference type="EMBL" id="SHKM01000002">
    <property type="protein sequence ID" value="RZT76236.1"/>
    <property type="molecule type" value="Genomic_DNA"/>
</dbReference>
<evidence type="ECO:0000259" key="3">
    <source>
        <dbReference type="Pfam" id="PF00675"/>
    </source>
</evidence>
<evidence type="ECO:0000313" key="5">
    <source>
        <dbReference type="EMBL" id="RZT76236.1"/>
    </source>
</evidence>
<dbReference type="SUPFAM" id="SSF63411">
    <property type="entry name" value="LuxS/MPP-like metallohydrolase"/>
    <property type="match status" value="2"/>
</dbReference>
<dbReference type="GO" id="GO:0006508">
    <property type="term" value="P:proteolysis"/>
    <property type="evidence" value="ECO:0007669"/>
    <property type="project" value="UniProtKB-KW"/>
</dbReference>
<gene>
    <name evidence="5" type="ORF">EV678_2110</name>
</gene>
<reference evidence="5 6" key="1">
    <citation type="submission" date="2019-02" db="EMBL/GenBank/DDBJ databases">
        <title>Genomic Encyclopedia of Type Strains, Phase IV (KMG-IV): sequencing the most valuable type-strain genomes for metagenomic binning, comparative biology and taxonomic classification.</title>
        <authorList>
            <person name="Goeker M."/>
        </authorList>
    </citation>
    <scope>NUCLEOTIDE SEQUENCE [LARGE SCALE GENOMIC DNA]</scope>
    <source>
        <strain evidence="5 6">DSM 21223</strain>
    </source>
</reference>
<accession>A0ABY0IM07</accession>
<feature type="domain" description="Peptidase M16 C-terminal" evidence="4">
    <location>
        <begin position="190"/>
        <end position="372"/>
    </location>
</feature>
<proteinExistence type="inferred from homology"/>
<feature type="chain" id="PRO_5046642037" evidence="2">
    <location>
        <begin position="24"/>
        <end position="455"/>
    </location>
</feature>
<keyword evidence="2" id="KW-0732">Signal</keyword>
<evidence type="ECO:0000256" key="2">
    <source>
        <dbReference type="SAM" id="SignalP"/>
    </source>
</evidence>
<keyword evidence="5" id="KW-0378">Hydrolase</keyword>
<organism evidence="5 6">
    <name type="scientific">Azospira oryzae</name>
    <dbReference type="NCBI Taxonomy" id="146939"/>
    <lineage>
        <taxon>Bacteria</taxon>
        <taxon>Pseudomonadati</taxon>
        <taxon>Pseudomonadota</taxon>
        <taxon>Betaproteobacteria</taxon>
        <taxon>Rhodocyclales</taxon>
        <taxon>Rhodocyclaceae</taxon>
        <taxon>Azospira</taxon>
    </lineage>
</organism>